<evidence type="ECO:0000313" key="7">
    <source>
        <dbReference type="Proteomes" id="UP001500418"/>
    </source>
</evidence>
<gene>
    <name evidence="6" type="ORF">GCM10009575_076530</name>
</gene>
<feature type="DNA-binding region" description="H-T-H motif" evidence="4">
    <location>
        <begin position="41"/>
        <end position="60"/>
    </location>
</feature>
<dbReference type="PANTHER" id="PTHR30055:SF238">
    <property type="entry name" value="MYCOFACTOCIN BIOSYNTHESIS TRANSCRIPTIONAL REGULATOR MFTR-RELATED"/>
    <property type="match status" value="1"/>
</dbReference>
<dbReference type="InterPro" id="IPR009057">
    <property type="entry name" value="Homeodomain-like_sf"/>
</dbReference>
<dbReference type="SUPFAM" id="SSF46689">
    <property type="entry name" value="Homeodomain-like"/>
    <property type="match status" value="1"/>
</dbReference>
<dbReference type="InterPro" id="IPR050109">
    <property type="entry name" value="HTH-type_TetR-like_transc_reg"/>
</dbReference>
<dbReference type="Pfam" id="PF17754">
    <property type="entry name" value="TetR_C_14"/>
    <property type="match status" value="1"/>
</dbReference>
<dbReference type="InterPro" id="IPR023772">
    <property type="entry name" value="DNA-bd_HTH_TetR-type_CS"/>
</dbReference>
<evidence type="ECO:0000256" key="1">
    <source>
        <dbReference type="ARBA" id="ARBA00023015"/>
    </source>
</evidence>
<accession>A0ABN1R4V8</accession>
<evidence type="ECO:0000256" key="3">
    <source>
        <dbReference type="ARBA" id="ARBA00023163"/>
    </source>
</evidence>
<proteinExistence type="predicted"/>
<dbReference type="Proteomes" id="UP001500418">
    <property type="component" value="Unassembled WGS sequence"/>
</dbReference>
<dbReference type="EMBL" id="BAAAID010000072">
    <property type="protein sequence ID" value="GAA0951913.1"/>
    <property type="molecule type" value="Genomic_DNA"/>
</dbReference>
<dbReference type="PROSITE" id="PS01081">
    <property type="entry name" value="HTH_TETR_1"/>
    <property type="match status" value="1"/>
</dbReference>
<organism evidence="6 7">
    <name type="scientific">Streptomyces rhizosphaericus</name>
    <dbReference type="NCBI Taxonomy" id="114699"/>
    <lineage>
        <taxon>Bacteria</taxon>
        <taxon>Bacillati</taxon>
        <taxon>Actinomycetota</taxon>
        <taxon>Actinomycetes</taxon>
        <taxon>Kitasatosporales</taxon>
        <taxon>Streptomycetaceae</taxon>
        <taxon>Streptomyces</taxon>
        <taxon>Streptomyces violaceusniger group</taxon>
    </lineage>
</organism>
<evidence type="ECO:0000256" key="2">
    <source>
        <dbReference type="ARBA" id="ARBA00023125"/>
    </source>
</evidence>
<evidence type="ECO:0000259" key="5">
    <source>
        <dbReference type="PROSITE" id="PS50977"/>
    </source>
</evidence>
<keyword evidence="2 4" id="KW-0238">DNA-binding</keyword>
<evidence type="ECO:0000313" key="6">
    <source>
        <dbReference type="EMBL" id="GAA0951913.1"/>
    </source>
</evidence>
<dbReference type="PANTHER" id="PTHR30055">
    <property type="entry name" value="HTH-TYPE TRANSCRIPTIONAL REGULATOR RUTR"/>
    <property type="match status" value="1"/>
</dbReference>
<sequence>MIAVSVITTLRAMGRWPAGAQERLQEAAIELFTERGYERTTVAEIAKRAGLTERTFYHHFADKREVLFPDQGRFIAEIREAVGVAPAEQSPLDAVLAAFTATSDWFDQRRDASQRRRHILDAHTDLQEREGAKMAALGEAIADALRTRGIYDPAATLTATISVAAYRLASARWLADPQRGALGHHLHTSFDDLHRTAGTW</sequence>
<dbReference type="Gene3D" id="1.10.357.10">
    <property type="entry name" value="Tetracycline Repressor, domain 2"/>
    <property type="match status" value="1"/>
</dbReference>
<keyword evidence="3" id="KW-0804">Transcription</keyword>
<protein>
    <submittedName>
        <fullName evidence="6">TetR/AcrR family transcriptional regulator</fullName>
    </submittedName>
</protein>
<dbReference type="InterPro" id="IPR001647">
    <property type="entry name" value="HTH_TetR"/>
</dbReference>
<keyword evidence="7" id="KW-1185">Reference proteome</keyword>
<reference evidence="6 7" key="1">
    <citation type="journal article" date="2019" name="Int. J. Syst. Evol. Microbiol.">
        <title>The Global Catalogue of Microorganisms (GCM) 10K type strain sequencing project: providing services to taxonomists for standard genome sequencing and annotation.</title>
        <authorList>
            <consortium name="The Broad Institute Genomics Platform"/>
            <consortium name="The Broad Institute Genome Sequencing Center for Infectious Disease"/>
            <person name="Wu L."/>
            <person name="Ma J."/>
        </authorList>
    </citation>
    <scope>NUCLEOTIDE SEQUENCE [LARGE SCALE GENOMIC DNA]</scope>
    <source>
        <strain evidence="6 7">JCM 11444</strain>
    </source>
</reference>
<dbReference type="Pfam" id="PF00440">
    <property type="entry name" value="TetR_N"/>
    <property type="match status" value="1"/>
</dbReference>
<comment type="caution">
    <text evidence="6">The sequence shown here is derived from an EMBL/GenBank/DDBJ whole genome shotgun (WGS) entry which is preliminary data.</text>
</comment>
<feature type="domain" description="HTH tetR-type" evidence="5">
    <location>
        <begin position="18"/>
        <end position="78"/>
    </location>
</feature>
<dbReference type="InterPro" id="IPR041347">
    <property type="entry name" value="MftR_C"/>
</dbReference>
<dbReference type="PROSITE" id="PS50977">
    <property type="entry name" value="HTH_TETR_2"/>
    <property type="match status" value="1"/>
</dbReference>
<evidence type="ECO:0000256" key="4">
    <source>
        <dbReference type="PROSITE-ProRule" id="PRU00335"/>
    </source>
</evidence>
<keyword evidence="1" id="KW-0805">Transcription regulation</keyword>
<name>A0ABN1R4V8_9ACTN</name>
<dbReference type="PRINTS" id="PR00455">
    <property type="entry name" value="HTHTETR"/>
</dbReference>